<reference evidence="1 2" key="1">
    <citation type="submission" date="2016-01" db="EMBL/GenBank/DDBJ databases">
        <authorList>
            <person name="McClelland M."/>
            <person name="Jain A."/>
            <person name="Saraogi P."/>
            <person name="Mendelson R."/>
            <person name="Westerman R."/>
            <person name="SanMiguel P."/>
            <person name="Csonka L."/>
        </authorList>
    </citation>
    <scope>NUCLEOTIDE SEQUENCE [LARGE SCALE GENOMIC DNA]</scope>
    <source>
        <strain evidence="1 2">R-53146</strain>
    </source>
</reference>
<dbReference type="RefSeq" id="WP_055425805.1">
    <property type="nucleotide sequence ID" value="NZ_FCOR01000009.1"/>
</dbReference>
<dbReference type="EMBL" id="FCOR01000009">
    <property type="protein sequence ID" value="CVK16616.1"/>
    <property type="molecule type" value="Genomic_DNA"/>
</dbReference>
<protein>
    <recommendedName>
        <fullName evidence="3">MORN repeat variant</fullName>
    </recommendedName>
</protein>
<dbReference type="Proteomes" id="UP000182761">
    <property type="component" value="Unassembled WGS sequence"/>
</dbReference>
<dbReference type="AlphaFoldDB" id="A0A0X3AQH9"/>
<dbReference type="OrthoDB" id="659070at2"/>
<gene>
    <name evidence="1" type="ORF">Ga0061079_1095</name>
</gene>
<accession>A0A0X3AQH9</accession>
<keyword evidence="2" id="KW-1185">Reference proteome</keyword>
<sequence>MKKLLITLILVLFMITPNYSQSLKDFDLHTKTFDLKTFKEKNTNGSYIFYLDNNICVYQHVEPDHFIREVIDREGSPYRVERRYYPNGNLHYQGKLFYSFDIGQLKMYDENGNIERINNYDYLYTFTVDDLIQKMKALYGIDLSVGEKGMDVSRHYTSPNDDTEPLYTVRYPLIQKDSILRDGHLVNFRIFYVDGSNGSIRVEDYTEFDSSSKLGEHATSREYFMNEKLEVQKIIEKKLIWYENRYEFAPEVLEEKVIFDISKQAEGAFKHYKGKSYTREQWMEEEERMYQAYLKKRNKKQ</sequence>
<evidence type="ECO:0000313" key="2">
    <source>
        <dbReference type="Proteomes" id="UP000182761"/>
    </source>
</evidence>
<evidence type="ECO:0008006" key="3">
    <source>
        <dbReference type="Google" id="ProtNLM"/>
    </source>
</evidence>
<organism evidence="1 2">
    <name type="scientific">Apibacter mensalis</name>
    <dbReference type="NCBI Taxonomy" id="1586267"/>
    <lineage>
        <taxon>Bacteria</taxon>
        <taxon>Pseudomonadati</taxon>
        <taxon>Bacteroidota</taxon>
        <taxon>Flavobacteriia</taxon>
        <taxon>Flavobacteriales</taxon>
        <taxon>Weeksellaceae</taxon>
        <taxon>Apibacter</taxon>
    </lineage>
</organism>
<evidence type="ECO:0000313" key="1">
    <source>
        <dbReference type="EMBL" id="CVK16616.1"/>
    </source>
</evidence>
<proteinExistence type="predicted"/>
<dbReference type="STRING" id="1586267.GCA_001418685_01478"/>
<name>A0A0X3AQH9_9FLAO</name>